<keyword evidence="6" id="KW-1185">Reference proteome</keyword>
<dbReference type="InterPro" id="IPR036388">
    <property type="entry name" value="WH-like_DNA-bd_sf"/>
</dbReference>
<evidence type="ECO:0000256" key="3">
    <source>
        <dbReference type="ARBA" id="ARBA00023163"/>
    </source>
</evidence>
<dbReference type="Gene3D" id="1.10.10.10">
    <property type="entry name" value="Winged helix-like DNA-binding domain superfamily/Winged helix DNA-binding domain"/>
    <property type="match status" value="1"/>
</dbReference>
<name>A0ABP6L9M2_9ACTN</name>
<evidence type="ECO:0000313" key="6">
    <source>
        <dbReference type="Proteomes" id="UP001499930"/>
    </source>
</evidence>
<keyword evidence="3" id="KW-0804">Transcription</keyword>
<protein>
    <recommendedName>
        <fullName evidence="4">HTH luxR-type domain-containing protein</fullName>
    </recommendedName>
</protein>
<dbReference type="PRINTS" id="PR00038">
    <property type="entry name" value="HTHLUXR"/>
</dbReference>
<dbReference type="PROSITE" id="PS50043">
    <property type="entry name" value="HTH_LUXR_2"/>
    <property type="match status" value="1"/>
</dbReference>
<evidence type="ECO:0000313" key="5">
    <source>
        <dbReference type="EMBL" id="GAA3036858.1"/>
    </source>
</evidence>
<gene>
    <name evidence="5" type="ORF">GCM10017559_75770</name>
</gene>
<accession>A0ABP6L9M2</accession>
<keyword evidence="1" id="KW-0805">Transcription regulation</keyword>
<dbReference type="PANTHER" id="PTHR44688">
    <property type="entry name" value="DNA-BINDING TRANSCRIPTIONAL ACTIVATOR DEVR_DOSR"/>
    <property type="match status" value="1"/>
</dbReference>
<organism evidence="5 6">
    <name type="scientific">Streptosporangium longisporum</name>
    <dbReference type="NCBI Taxonomy" id="46187"/>
    <lineage>
        <taxon>Bacteria</taxon>
        <taxon>Bacillati</taxon>
        <taxon>Actinomycetota</taxon>
        <taxon>Actinomycetes</taxon>
        <taxon>Streptosporangiales</taxon>
        <taxon>Streptosporangiaceae</taxon>
        <taxon>Streptosporangium</taxon>
    </lineage>
</organism>
<dbReference type="Proteomes" id="UP001499930">
    <property type="component" value="Unassembled WGS sequence"/>
</dbReference>
<dbReference type="InterPro" id="IPR027417">
    <property type="entry name" value="P-loop_NTPase"/>
</dbReference>
<sequence length="829" mass="85101">MLTLLGGVASRTGNVLLVQGRPGTGRTLLLDEATGAASALGMAVVTGRADELGRLTPLGPLLSALPAIEAGNALCDGSGRLLWPDGRVRASLEDRLRSGPLLVVLDDLQWADPATLMVLRTLPARLADRAVAWLLACRGAPPRDAPGRLFDLLEADGAVRITLGPLGREAVAGVCADLLGAPPGPGLAALAAQAGGDPLLLSELLIGLREEGAVRLEGGLAHLAGTLPAPATPAIGIPVEPAPDGIALPVRLHVAVRRRLDELGGGTRHLLEAAAVLGRSFSPEHVAGLFGETPGALLPALEEALTSGVLVTTPDGLAFRQEVLWRSVAEGMPEPVRRALRERAGHACRTRSACPPHDVGGIAPGPGTGPATVLAPAPGPPLGPGLDLGSDLDLDVGFDLGLGPVLDVGVGVGAGAGAGAAFAPGSGTPGGPALLAWDEGLLSRGLELAREAVDRPGRGRHRWPRAVLASMLIDLWLLDDAETVTEEAAAEAGSRAASEPALTAEIGVLRARLALAAGRFDRVVEHAGSALAAARGPDAAGLACSALSVLGIAALRAGDLPGAVGYMARRPARWSWGLPPYARLRAELAAARIGEARTGPVDATAALGGVYAALPRHTAALTCEPAAAAWLVRVAVAAGEPDRADAVVEAAEGLAWRNPGLPGPSVAAGHARGLREGDPEALGRAVAGYADPWARGSAAEDLGVLLGAGGCHREPVVESLRTALACYGAVEATRDAARVRGRLRLLGERRRHWTRTDRPVSGWASLTGTERAVCALVAQGLTNRHAAEQMFISEHTVAFHLRQVFRKLGIRSRVELARLAVQENDRSLR</sequence>
<proteinExistence type="predicted"/>
<reference evidence="6" key="1">
    <citation type="journal article" date="2019" name="Int. J. Syst. Evol. Microbiol.">
        <title>The Global Catalogue of Microorganisms (GCM) 10K type strain sequencing project: providing services to taxonomists for standard genome sequencing and annotation.</title>
        <authorList>
            <consortium name="The Broad Institute Genomics Platform"/>
            <consortium name="The Broad Institute Genome Sequencing Center for Infectious Disease"/>
            <person name="Wu L."/>
            <person name="Ma J."/>
        </authorList>
    </citation>
    <scope>NUCLEOTIDE SEQUENCE [LARGE SCALE GENOMIC DNA]</scope>
    <source>
        <strain evidence="6">JCM 3106</strain>
    </source>
</reference>
<dbReference type="InterPro" id="IPR041664">
    <property type="entry name" value="AAA_16"/>
</dbReference>
<dbReference type="InterPro" id="IPR000792">
    <property type="entry name" value="Tscrpt_reg_LuxR_C"/>
</dbReference>
<dbReference type="InterPro" id="IPR016032">
    <property type="entry name" value="Sig_transdc_resp-reg_C-effctor"/>
</dbReference>
<dbReference type="SMART" id="SM00421">
    <property type="entry name" value="HTH_LUXR"/>
    <property type="match status" value="1"/>
</dbReference>
<dbReference type="CDD" id="cd06170">
    <property type="entry name" value="LuxR_C_like"/>
    <property type="match status" value="1"/>
</dbReference>
<feature type="domain" description="HTH luxR-type" evidence="4">
    <location>
        <begin position="759"/>
        <end position="824"/>
    </location>
</feature>
<dbReference type="SUPFAM" id="SSF46894">
    <property type="entry name" value="C-terminal effector domain of the bipartite response regulators"/>
    <property type="match status" value="1"/>
</dbReference>
<dbReference type="EMBL" id="BAAAWD010000025">
    <property type="protein sequence ID" value="GAA3036858.1"/>
    <property type="molecule type" value="Genomic_DNA"/>
</dbReference>
<keyword evidence="2" id="KW-0238">DNA-binding</keyword>
<comment type="caution">
    <text evidence="5">The sequence shown here is derived from an EMBL/GenBank/DDBJ whole genome shotgun (WGS) entry which is preliminary data.</text>
</comment>
<evidence type="ECO:0000259" key="4">
    <source>
        <dbReference type="PROSITE" id="PS50043"/>
    </source>
</evidence>
<dbReference type="SUPFAM" id="SSF52540">
    <property type="entry name" value="P-loop containing nucleoside triphosphate hydrolases"/>
    <property type="match status" value="1"/>
</dbReference>
<evidence type="ECO:0000256" key="1">
    <source>
        <dbReference type="ARBA" id="ARBA00023015"/>
    </source>
</evidence>
<evidence type="ECO:0000256" key="2">
    <source>
        <dbReference type="ARBA" id="ARBA00023125"/>
    </source>
</evidence>
<dbReference type="PANTHER" id="PTHR44688:SF16">
    <property type="entry name" value="DNA-BINDING TRANSCRIPTIONAL ACTIVATOR DEVR_DOSR"/>
    <property type="match status" value="1"/>
</dbReference>
<dbReference type="Pfam" id="PF13191">
    <property type="entry name" value="AAA_16"/>
    <property type="match status" value="1"/>
</dbReference>
<dbReference type="Pfam" id="PF00196">
    <property type="entry name" value="GerE"/>
    <property type="match status" value="1"/>
</dbReference>